<keyword evidence="3" id="KW-1185">Reference proteome</keyword>
<feature type="domain" description="CinA C-terminal" evidence="1">
    <location>
        <begin position="17"/>
        <end position="170"/>
    </location>
</feature>
<dbReference type="NCBIfam" id="TIGR00199">
    <property type="entry name" value="PncC_domain"/>
    <property type="match status" value="1"/>
</dbReference>
<protein>
    <recommendedName>
        <fullName evidence="1">CinA C-terminal domain-containing protein</fullName>
    </recommendedName>
</protein>
<dbReference type="EMBL" id="BJYG01000019">
    <property type="protein sequence ID" value="GEN63381.1"/>
    <property type="molecule type" value="Genomic_DNA"/>
</dbReference>
<dbReference type="Proteomes" id="UP000321746">
    <property type="component" value="Unassembled WGS sequence"/>
</dbReference>
<comment type="caution">
    <text evidence="2">The sequence shown here is derived from an EMBL/GenBank/DDBJ whole genome shotgun (WGS) entry which is preliminary data.</text>
</comment>
<evidence type="ECO:0000313" key="3">
    <source>
        <dbReference type="Proteomes" id="UP000321746"/>
    </source>
</evidence>
<dbReference type="AlphaFoldDB" id="A0A511XKB5"/>
<dbReference type="InterPro" id="IPR036653">
    <property type="entry name" value="CinA-like_C"/>
</dbReference>
<reference evidence="2 3" key="1">
    <citation type="submission" date="2019-07" db="EMBL/GenBank/DDBJ databases">
        <title>Whole genome shotgun sequence of Acetobacter oeni NBRC 105207.</title>
        <authorList>
            <person name="Hosoyama A."/>
            <person name="Uohara A."/>
            <person name="Ohji S."/>
            <person name="Ichikawa N."/>
        </authorList>
    </citation>
    <scope>NUCLEOTIDE SEQUENCE [LARGE SCALE GENOMIC DNA]</scope>
    <source>
        <strain evidence="2 3">NBRC 105207</strain>
    </source>
</reference>
<proteinExistence type="predicted"/>
<dbReference type="Pfam" id="PF02464">
    <property type="entry name" value="CinA"/>
    <property type="match status" value="1"/>
</dbReference>
<sequence length="171" mass="16909">MADSDAGGVILPDAILSVAADVLAALKTAGLRVVTAESCTGGLVAGALTYHAGSSSSVVGGFVTYSNAMKQACLGVSAAVLAQRGAVSETVALAMATGALLAGTDADVAVAVTGIAGPDGGSAEKPVGLVWFGVIRRGQKARAERHVFSGDRTSVRAQAAEHALKMVMTVI</sequence>
<organism evidence="2 3">
    <name type="scientific">Acetobacter oeni</name>
    <dbReference type="NCBI Taxonomy" id="304077"/>
    <lineage>
        <taxon>Bacteria</taxon>
        <taxon>Pseudomonadati</taxon>
        <taxon>Pseudomonadota</taxon>
        <taxon>Alphaproteobacteria</taxon>
        <taxon>Acetobacterales</taxon>
        <taxon>Acetobacteraceae</taxon>
        <taxon>Acetobacter</taxon>
    </lineage>
</organism>
<dbReference type="RefSeq" id="WP_146887882.1">
    <property type="nucleotide sequence ID" value="NZ_BJYG01000019.1"/>
</dbReference>
<name>A0A511XKB5_9PROT</name>
<dbReference type="OrthoDB" id="9801454at2"/>
<dbReference type="SUPFAM" id="SSF142433">
    <property type="entry name" value="CinA-like"/>
    <property type="match status" value="1"/>
</dbReference>
<accession>A0A511XKB5</accession>
<dbReference type="InterPro" id="IPR008136">
    <property type="entry name" value="CinA_C"/>
</dbReference>
<dbReference type="Gene3D" id="3.90.950.20">
    <property type="entry name" value="CinA-like"/>
    <property type="match status" value="1"/>
</dbReference>
<evidence type="ECO:0000313" key="2">
    <source>
        <dbReference type="EMBL" id="GEN63381.1"/>
    </source>
</evidence>
<evidence type="ECO:0000259" key="1">
    <source>
        <dbReference type="Pfam" id="PF02464"/>
    </source>
</evidence>
<gene>
    <name evidence="2" type="ORF">AOE01nite_16050</name>
</gene>